<dbReference type="EMBL" id="JACDUH010000003">
    <property type="protein sequence ID" value="MBA2851708.1"/>
    <property type="molecule type" value="Genomic_DNA"/>
</dbReference>
<dbReference type="SUPFAM" id="SSF49899">
    <property type="entry name" value="Concanavalin A-like lectins/glucanases"/>
    <property type="match status" value="3"/>
</dbReference>
<proteinExistence type="predicted"/>
<dbReference type="InterPro" id="IPR013320">
    <property type="entry name" value="ConA-like_dom_sf"/>
</dbReference>
<sequence>MKTGYIKLIDSNGSERLVRNIVFGNGFDVNHDKHGANVTNINFSGGLDYEIAKNIYDLTDYVWRINPLSDIYSSGLIYAVYNGSAYTDVDISLTVNTVIPMSKHLLHSKLNDMFVIDANGTIYDWYYDGNEYFGEITIGIKAEMDLGEVKNFYVIFGNPDNIVTAFRASGAITYVLNDDVLPTNKLNIYPAKAPNVKLPWKTMYGKLYVDTSTLDINDVVIVESTNGYAANDDVNAEIAGLGVFVQKRAPYTTQTVDVVSKLITTPGDDLKYFIKFDITPDTTVSGPVCIILDTTDYVTSGMMKADGSDIVVALVDSNDDVITNCSCYVEPDTVGTVSTRIWIDLDTSEPVTCMVKFGNTNFDVIGNTSIFDMCDDFTPNLQLLPCTVEKIDDNAYKVTVSNDNLFDIEDAIIKVDDVVGDAFDILTDYDPEMFIERVPYTYSDSVWFKADIYKELTNTFFITNEVDTVAPTAYMNVFMVDKNIINDGLLSRFTINCEDKNYTAYNGVSVNYNDYGNSFVFTGTSYVEMDFENKNEHTFSMDVKLNAMDDFKPIMSCGDGANNVLNVVYLYKRIYAMLYDGLRTVYVMSNYVYLGEKNQVTVRYKKGGFIELIVNGVSCGTTSDNSNVTLSNQIRLGSRYDSDAYYLNGEVSNFKVYDGLATDTTIKRFVNEPTTVITSDEYATLQFAVTPNGMADTYGFVKPSLYDVHFATDRFGRPNRAWAFNGTGYIHTGITLPEASTLIFDVYMDSNETAVVIPDVMNLNDDGNVTISYNSNIYTTPYTFETEKWYKIAITSGTSTSVYVDGSLLSCENSVALSGLLLNYIGQGFGGRLGDAYVFDRELSPSEINSVTTATKFTENELTYTLKRYVEGYVMTITCPETITEMQVDTGLTFNGENLKVCKNVPDTLTEVLEYTVENGVLYVNDILEPMDTVDYYVCMTSGYVPSVATGDVYTSMSVSMDNNDYVYTVYTVTNDNTTKDGWIRLGEVDSDSLQITRVVPPELKRNYIVTEDSVGVKLNIPVGQSKQILFDFNKLGYKCTNTPISSVKPYWITPDLQTLWTIADGNEVINVNVTEGHSPDGVSVFEDFDDSFDDLTKYTNTGLTINVADGILAATNTIGGKCYLHSNTPITLENVILEGRMKGAHTGTSYAEYIGLLEPTNTDYILFGHSDAVNSVLTKSDGTFELIDIGGTFEDDYHTYRFDMKSSTVDFYKDGVHLLEKTNHVPVSPKQLYLGIMGENDSAQYIDYWFIRKYLETPPSVSKTGNSFTIGECSIENYQIALDVSDLGLISADDSLLIESITSVIPEGVELTPTVINYGDGTFKVILTNDTGSDIDGNVYINSSVFGVVTENTSIKITDVI</sequence>
<evidence type="ECO:0000313" key="1">
    <source>
        <dbReference type="EMBL" id="MBA2851708.1"/>
    </source>
</evidence>
<dbReference type="RefSeq" id="WP_181501533.1">
    <property type="nucleotide sequence ID" value="NZ_JACDUH010000003.1"/>
</dbReference>
<evidence type="ECO:0000313" key="2">
    <source>
        <dbReference type="Proteomes" id="UP000564425"/>
    </source>
</evidence>
<dbReference type="Gene3D" id="2.60.120.200">
    <property type="match status" value="3"/>
</dbReference>
<gene>
    <name evidence="1" type="ORF">HNP86_001867</name>
</gene>
<accession>A0A7J9NVK7</accession>
<protein>
    <recommendedName>
        <fullName evidence="3">Concanavalin A-like lectin/glucanase superfamily protein</fullName>
    </recommendedName>
</protein>
<dbReference type="Proteomes" id="UP000564425">
    <property type="component" value="Unassembled WGS sequence"/>
</dbReference>
<organism evidence="1 2">
    <name type="scientific">Methanococcus maripaludis</name>
    <name type="common">Methanococcus deltae</name>
    <dbReference type="NCBI Taxonomy" id="39152"/>
    <lineage>
        <taxon>Archaea</taxon>
        <taxon>Methanobacteriati</taxon>
        <taxon>Methanobacteriota</taxon>
        <taxon>Methanomada group</taxon>
        <taxon>Methanococci</taxon>
        <taxon>Methanococcales</taxon>
        <taxon>Methanococcaceae</taxon>
        <taxon>Methanococcus</taxon>
    </lineage>
</organism>
<comment type="caution">
    <text evidence="1">The sequence shown here is derived from an EMBL/GenBank/DDBJ whole genome shotgun (WGS) entry which is preliminary data.</text>
</comment>
<evidence type="ECO:0008006" key="3">
    <source>
        <dbReference type="Google" id="ProtNLM"/>
    </source>
</evidence>
<name>A0A7J9NVK7_METMI</name>
<dbReference type="Pfam" id="PF13385">
    <property type="entry name" value="Laminin_G_3"/>
    <property type="match status" value="1"/>
</dbReference>
<reference evidence="1 2" key="1">
    <citation type="submission" date="2020-07" db="EMBL/GenBank/DDBJ databases">
        <title>Genomic Encyclopedia of Type Strains, Phase IV (KMG-V): Genome sequencing to study the core and pangenomes of soil and plant-associated prokaryotes.</title>
        <authorList>
            <person name="Whitman W."/>
        </authorList>
    </citation>
    <scope>NUCLEOTIDE SEQUENCE [LARGE SCALE GENOMIC DNA]</scope>
    <source>
        <strain evidence="1 2">A1</strain>
    </source>
</reference>